<evidence type="ECO:0000256" key="1">
    <source>
        <dbReference type="SAM" id="MobiDB-lite"/>
    </source>
</evidence>
<accession>A0A8V5HIK7</accession>
<proteinExistence type="predicted"/>
<organism evidence="2 3">
    <name type="scientific">Melopsittacus undulatus</name>
    <name type="common">Budgerigar</name>
    <name type="synonym">Psittacus undulatus</name>
    <dbReference type="NCBI Taxonomy" id="13146"/>
    <lineage>
        <taxon>Eukaryota</taxon>
        <taxon>Metazoa</taxon>
        <taxon>Chordata</taxon>
        <taxon>Craniata</taxon>
        <taxon>Vertebrata</taxon>
        <taxon>Euteleostomi</taxon>
        <taxon>Archelosauria</taxon>
        <taxon>Archosauria</taxon>
        <taxon>Dinosauria</taxon>
        <taxon>Saurischia</taxon>
        <taxon>Theropoda</taxon>
        <taxon>Coelurosauria</taxon>
        <taxon>Aves</taxon>
        <taxon>Neognathae</taxon>
        <taxon>Neoaves</taxon>
        <taxon>Telluraves</taxon>
        <taxon>Australaves</taxon>
        <taxon>Psittaciformes</taxon>
        <taxon>Psittaculidae</taxon>
        <taxon>Melopsittacus</taxon>
    </lineage>
</organism>
<reference evidence="2" key="2">
    <citation type="submission" date="2025-08" db="UniProtKB">
        <authorList>
            <consortium name="Ensembl"/>
        </authorList>
    </citation>
    <scope>IDENTIFICATION</scope>
</reference>
<dbReference type="Ensembl" id="ENSMUNT00000030480.1">
    <property type="protein sequence ID" value="ENSMUNP00000023035.1"/>
    <property type="gene ID" value="ENSMUNG00000017679.1"/>
</dbReference>
<dbReference type="AlphaFoldDB" id="A0A8V5HIK7"/>
<reference evidence="2" key="1">
    <citation type="submission" date="2020-03" db="EMBL/GenBank/DDBJ databases">
        <title>Melopsittacus undulatus (budgerigar) genome, bMelUnd1, maternal haplotype with Z.</title>
        <authorList>
            <person name="Gedman G."/>
            <person name="Mountcastle J."/>
            <person name="Haase B."/>
            <person name="Formenti G."/>
            <person name="Wright T."/>
            <person name="Apodaca J."/>
            <person name="Pelan S."/>
            <person name="Chow W."/>
            <person name="Rhie A."/>
            <person name="Howe K."/>
            <person name="Fedrigo O."/>
            <person name="Jarvis E.D."/>
        </authorList>
    </citation>
    <scope>NUCLEOTIDE SEQUENCE [LARGE SCALE GENOMIC DNA]</scope>
</reference>
<protein>
    <submittedName>
        <fullName evidence="2">Uncharacterized protein</fullName>
    </submittedName>
</protein>
<evidence type="ECO:0000313" key="3">
    <source>
        <dbReference type="Proteomes" id="UP000694405"/>
    </source>
</evidence>
<evidence type="ECO:0000313" key="2">
    <source>
        <dbReference type="Ensembl" id="ENSMUNP00000023035.1"/>
    </source>
</evidence>
<feature type="region of interest" description="Disordered" evidence="1">
    <location>
        <begin position="1"/>
        <end position="25"/>
    </location>
</feature>
<dbReference type="Proteomes" id="UP000694405">
    <property type="component" value="Chromosome 11"/>
</dbReference>
<reference evidence="2" key="3">
    <citation type="submission" date="2025-09" db="UniProtKB">
        <authorList>
            <consortium name="Ensembl"/>
        </authorList>
    </citation>
    <scope>IDENTIFICATION</scope>
</reference>
<sequence>MVSTAPSSRARMSIQLRPKSSGAVESGSRGIMRWVQLFWLFIKMSVLSKTPLSSKGQGSYPAPAVSAVCPSLWCPPELQAFADQQQFPVSGVLEPAKCKVLHLDWGNPKHRCRLGNEHIEISPVETWGHWWMKS</sequence>
<name>A0A8V5HIK7_MELUD</name>
<keyword evidence="3" id="KW-1185">Reference proteome</keyword>